<evidence type="ECO:0000259" key="12">
    <source>
        <dbReference type="Pfam" id="PF13609"/>
    </source>
</evidence>
<feature type="chain" id="PRO_5030166975" evidence="11">
    <location>
        <begin position="21"/>
        <end position="355"/>
    </location>
</feature>
<dbReference type="GO" id="GO:0009279">
    <property type="term" value="C:cell outer membrane"/>
    <property type="evidence" value="ECO:0007669"/>
    <property type="project" value="UniProtKB-SubCell"/>
</dbReference>
<evidence type="ECO:0000256" key="7">
    <source>
        <dbReference type="ARBA" id="ARBA00023065"/>
    </source>
</evidence>
<evidence type="ECO:0000256" key="1">
    <source>
        <dbReference type="ARBA" id="ARBA00004571"/>
    </source>
</evidence>
<evidence type="ECO:0000256" key="5">
    <source>
        <dbReference type="ARBA" id="ARBA00022692"/>
    </source>
</evidence>
<dbReference type="Gene3D" id="2.40.160.10">
    <property type="entry name" value="Porin"/>
    <property type="match status" value="1"/>
</dbReference>
<feature type="domain" description="Porin" evidence="12">
    <location>
        <begin position="6"/>
        <end position="327"/>
    </location>
</feature>
<name>C3X8M2_OXAFO</name>
<comment type="subunit">
    <text evidence="2">Homotrimer.</text>
</comment>
<protein>
    <submittedName>
        <fullName evidence="13">Gram-negative porin</fullName>
    </submittedName>
</protein>
<dbReference type="SUPFAM" id="SSF56935">
    <property type="entry name" value="Porins"/>
    <property type="match status" value="1"/>
</dbReference>
<dbReference type="InterPro" id="IPR050298">
    <property type="entry name" value="Gram-neg_bact_OMP"/>
</dbReference>
<evidence type="ECO:0000256" key="10">
    <source>
        <dbReference type="ARBA" id="ARBA00023237"/>
    </source>
</evidence>
<proteinExistence type="predicted"/>
<evidence type="ECO:0000256" key="6">
    <source>
        <dbReference type="ARBA" id="ARBA00022729"/>
    </source>
</evidence>
<sequence>MKKLLAALMISGLFSGAAMAQTHIQLYGIADTGIIKESGSDARMGSFTMSRIGLNGTEDLGGGMKATFELLQRFRINDGTLTGNYSWDQGLRQSLGDDSKTEWTGMADVGLKGNWGHVRLGRVPNMSANSFTMLDPFDQNGIVSSFSVYNYLYSMYVNNTVRYDSPSFSGATVGLTYTLGSDDHGNTLLKQFASQYGNDGYAVNLMFDNGPLLLIANYELKADSNRSFVWNAGGTYRIGDLKLFLGYEQSTFKSLGDFYAVRGNQKEWLTGLQYRIGPNLLIASYNRGKLDNSPHDGHANKYALGYGYDLSKRTQLYANVVYVDSSNEYVGSVYNSNGAANDSMTGVQFGITHKF</sequence>
<keyword evidence="7" id="KW-0406">Ion transport</keyword>
<dbReference type="GO" id="GO:0046930">
    <property type="term" value="C:pore complex"/>
    <property type="evidence" value="ECO:0007669"/>
    <property type="project" value="UniProtKB-KW"/>
</dbReference>
<dbReference type="PANTHER" id="PTHR34501:SF9">
    <property type="entry name" value="MAJOR OUTER MEMBRANE PROTEIN P.IA"/>
    <property type="match status" value="1"/>
</dbReference>
<evidence type="ECO:0000256" key="9">
    <source>
        <dbReference type="ARBA" id="ARBA00023136"/>
    </source>
</evidence>
<dbReference type="GO" id="GO:0015288">
    <property type="term" value="F:porin activity"/>
    <property type="evidence" value="ECO:0007669"/>
    <property type="project" value="UniProtKB-KW"/>
</dbReference>
<dbReference type="Proteomes" id="UP000005089">
    <property type="component" value="Unassembled WGS sequence"/>
</dbReference>
<dbReference type="STRING" id="847.BRW83_1663"/>
<keyword evidence="5" id="KW-0812">Transmembrane</keyword>
<evidence type="ECO:0000256" key="11">
    <source>
        <dbReference type="SAM" id="SignalP"/>
    </source>
</evidence>
<dbReference type="CDD" id="cd00342">
    <property type="entry name" value="gram_neg_porins"/>
    <property type="match status" value="1"/>
</dbReference>
<dbReference type="GeneID" id="77135516"/>
<dbReference type="EMBL" id="GG658170">
    <property type="protein sequence ID" value="EEO29548.1"/>
    <property type="molecule type" value="Genomic_DNA"/>
</dbReference>
<keyword evidence="10" id="KW-0998">Cell outer membrane</keyword>
<keyword evidence="4" id="KW-1134">Transmembrane beta strand</keyword>
<dbReference type="eggNOG" id="COG3203">
    <property type="taxonomic scope" value="Bacteria"/>
</dbReference>
<dbReference type="InterPro" id="IPR033900">
    <property type="entry name" value="Gram_neg_porin_domain"/>
</dbReference>
<gene>
    <name evidence="13" type="ORF">OFBG_00576</name>
</gene>
<feature type="signal peptide" evidence="11">
    <location>
        <begin position="1"/>
        <end position="20"/>
    </location>
</feature>
<evidence type="ECO:0000313" key="14">
    <source>
        <dbReference type="Proteomes" id="UP000005089"/>
    </source>
</evidence>
<dbReference type="HOGENOM" id="CLU_038238_1_1_4"/>
<organism evidence="13 14">
    <name type="scientific">Oxalobacter formigenes OXCC13</name>
    <dbReference type="NCBI Taxonomy" id="556269"/>
    <lineage>
        <taxon>Bacteria</taxon>
        <taxon>Pseudomonadati</taxon>
        <taxon>Pseudomonadota</taxon>
        <taxon>Betaproteobacteria</taxon>
        <taxon>Burkholderiales</taxon>
        <taxon>Oxalobacteraceae</taxon>
        <taxon>Oxalobacter</taxon>
    </lineage>
</organism>
<dbReference type="RefSeq" id="WP_005880106.1">
    <property type="nucleotide sequence ID" value="NZ_CP019430.1"/>
</dbReference>
<keyword evidence="6 11" id="KW-0732">Signal</keyword>
<dbReference type="GO" id="GO:0006811">
    <property type="term" value="P:monoatomic ion transport"/>
    <property type="evidence" value="ECO:0007669"/>
    <property type="project" value="UniProtKB-KW"/>
</dbReference>
<dbReference type="AlphaFoldDB" id="C3X8M2"/>
<evidence type="ECO:0000256" key="2">
    <source>
        <dbReference type="ARBA" id="ARBA00011233"/>
    </source>
</evidence>
<evidence type="ECO:0000256" key="8">
    <source>
        <dbReference type="ARBA" id="ARBA00023114"/>
    </source>
</evidence>
<dbReference type="Pfam" id="PF13609">
    <property type="entry name" value="Porin_4"/>
    <property type="match status" value="1"/>
</dbReference>
<comment type="subcellular location">
    <subcellularLocation>
        <location evidence="1">Cell outer membrane</location>
        <topology evidence="1">Multi-pass membrane protein</topology>
    </subcellularLocation>
</comment>
<keyword evidence="14" id="KW-1185">Reference proteome</keyword>
<evidence type="ECO:0000256" key="4">
    <source>
        <dbReference type="ARBA" id="ARBA00022452"/>
    </source>
</evidence>
<keyword evidence="8" id="KW-0626">Porin</keyword>
<keyword evidence="3" id="KW-0813">Transport</keyword>
<accession>C3X8M2</accession>
<dbReference type="OrthoDB" id="5293374at2"/>
<evidence type="ECO:0000313" key="13">
    <source>
        <dbReference type="EMBL" id="EEO29548.1"/>
    </source>
</evidence>
<dbReference type="InterPro" id="IPR023614">
    <property type="entry name" value="Porin_dom_sf"/>
</dbReference>
<keyword evidence="9" id="KW-0472">Membrane</keyword>
<reference evidence="13 14" key="1">
    <citation type="submission" date="2009-02" db="EMBL/GenBank/DDBJ databases">
        <title>The Genome Sequence of Oxalobacter formigenes OXCC13.</title>
        <authorList>
            <consortium name="The Broad Institute Genome Sequencing Platform"/>
            <person name="Ward D."/>
            <person name="Young S.K."/>
            <person name="Kodira C.D."/>
            <person name="Zeng Q."/>
            <person name="Koehrsen M."/>
            <person name="Alvarado L."/>
            <person name="Berlin A."/>
            <person name="Borenstein D."/>
            <person name="Chen Z."/>
            <person name="Engels R."/>
            <person name="Freedman E."/>
            <person name="Gellesch M."/>
            <person name="Goldberg J."/>
            <person name="Griggs A."/>
            <person name="Gujja S."/>
            <person name="Heiman D."/>
            <person name="Hepburn T."/>
            <person name="Howarth C."/>
            <person name="Jen D."/>
            <person name="Larson L."/>
            <person name="Lewis B."/>
            <person name="Mehta T."/>
            <person name="Park D."/>
            <person name="Pearson M."/>
            <person name="Roberts A."/>
            <person name="Saif S."/>
            <person name="Shea T."/>
            <person name="Shenoy N."/>
            <person name="Sisk P."/>
            <person name="Stolte C."/>
            <person name="Sykes S."/>
            <person name="Walk T."/>
            <person name="White J."/>
            <person name="Yandava C."/>
            <person name="Allison M.J."/>
            <person name="Lander E."/>
            <person name="Nusbaum C."/>
            <person name="Galagan J."/>
            <person name="Birren B."/>
        </authorList>
    </citation>
    <scope>NUCLEOTIDE SEQUENCE [LARGE SCALE GENOMIC DNA]</scope>
    <source>
        <strain evidence="13 14">OXCC13</strain>
    </source>
</reference>
<evidence type="ECO:0000256" key="3">
    <source>
        <dbReference type="ARBA" id="ARBA00022448"/>
    </source>
</evidence>
<dbReference type="PANTHER" id="PTHR34501">
    <property type="entry name" value="PROTEIN YDDL-RELATED"/>
    <property type="match status" value="1"/>
</dbReference>